<reference evidence="3 4" key="1">
    <citation type="submission" date="2024-02" db="EMBL/GenBank/DDBJ databases">
        <authorList>
            <person name="Vignale AGUSTIN F."/>
            <person name="Sosa J E."/>
            <person name="Modenutti C."/>
        </authorList>
    </citation>
    <scope>NUCLEOTIDE SEQUENCE [LARGE SCALE GENOMIC DNA]</scope>
</reference>
<name>A0ABC8UYG1_9AQUA</name>
<dbReference type="Pfam" id="PF13405">
    <property type="entry name" value="EF-hand_6"/>
    <property type="match status" value="1"/>
</dbReference>
<keyword evidence="1" id="KW-0106">Calcium</keyword>
<organism evidence="3 4">
    <name type="scientific">Ilex paraguariensis</name>
    <name type="common">yerba mate</name>
    <dbReference type="NCBI Taxonomy" id="185542"/>
    <lineage>
        <taxon>Eukaryota</taxon>
        <taxon>Viridiplantae</taxon>
        <taxon>Streptophyta</taxon>
        <taxon>Embryophyta</taxon>
        <taxon>Tracheophyta</taxon>
        <taxon>Spermatophyta</taxon>
        <taxon>Magnoliopsida</taxon>
        <taxon>eudicotyledons</taxon>
        <taxon>Gunneridae</taxon>
        <taxon>Pentapetalae</taxon>
        <taxon>asterids</taxon>
        <taxon>campanulids</taxon>
        <taxon>Aquifoliales</taxon>
        <taxon>Aquifoliaceae</taxon>
        <taxon>Ilex</taxon>
    </lineage>
</organism>
<dbReference type="SUPFAM" id="SSF47473">
    <property type="entry name" value="EF-hand"/>
    <property type="match status" value="1"/>
</dbReference>
<evidence type="ECO:0000313" key="3">
    <source>
        <dbReference type="EMBL" id="CAK9186078.1"/>
    </source>
</evidence>
<dbReference type="InterPro" id="IPR018247">
    <property type="entry name" value="EF_Hand_1_Ca_BS"/>
</dbReference>
<dbReference type="Proteomes" id="UP001642360">
    <property type="component" value="Unassembled WGS sequence"/>
</dbReference>
<keyword evidence="4" id="KW-1185">Reference proteome</keyword>
<comment type="caution">
    <text evidence="3">The sequence shown here is derived from an EMBL/GenBank/DDBJ whole genome shotgun (WGS) entry which is preliminary data.</text>
</comment>
<dbReference type="Gene3D" id="1.10.238.10">
    <property type="entry name" value="EF-hand"/>
    <property type="match status" value="1"/>
</dbReference>
<dbReference type="PROSITE" id="PS00018">
    <property type="entry name" value="EF_HAND_1"/>
    <property type="match status" value="1"/>
</dbReference>
<feature type="domain" description="EF-hand" evidence="2">
    <location>
        <begin position="35"/>
        <end position="70"/>
    </location>
</feature>
<dbReference type="PROSITE" id="PS50222">
    <property type="entry name" value="EF_HAND_2"/>
    <property type="match status" value="1"/>
</dbReference>
<dbReference type="InterPro" id="IPR011992">
    <property type="entry name" value="EF-hand-dom_pair"/>
</dbReference>
<dbReference type="AlphaFoldDB" id="A0ABC8UYG1"/>
<evidence type="ECO:0000313" key="4">
    <source>
        <dbReference type="Proteomes" id="UP001642360"/>
    </source>
</evidence>
<sequence length="103" mass="11901">MVMTKLGIFCHPEDEKLQERLGSDDVTNLFDEKEPSLEEVKGAFYVFDENRDGFIDAMDLQRVLCALGLKEGLEIENCSEFESDSGFRSWVRSKYYVNICVNF</sequence>
<protein>
    <recommendedName>
        <fullName evidence="2">EF-hand domain-containing protein</fullName>
    </recommendedName>
</protein>
<accession>A0ABC8UYG1</accession>
<gene>
    <name evidence="3" type="ORF">ILEXP_LOCUS56557</name>
</gene>
<evidence type="ECO:0000256" key="1">
    <source>
        <dbReference type="ARBA" id="ARBA00022837"/>
    </source>
</evidence>
<evidence type="ECO:0000259" key="2">
    <source>
        <dbReference type="PROSITE" id="PS50222"/>
    </source>
</evidence>
<dbReference type="InterPro" id="IPR002048">
    <property type="entry name" value="EF_hand_dom"/>
</dbReference>
<proteinExistence type="predicted"/>
<dbReference type="EMBL" id="CAUOFW020009501">
    <property type="protein sequence ID" value="CAK9186078.1"/>
    <property type="molecule type" value="Genomic_DNA"/>
</dbReference>